<keyword evidence="3" id="KW-0472">Membrane</keyword>
<comment type="caution">
    <text evidence="5">The sequence shown here is derived from an EMBL/GenBank/DDBJ whole genome shotgun (WGS) entry which is preliminary data.</text>
</comment>
<evidence type="ECO:0000259" key="4">
    <source>
        <dbReference type="PROSITE" id="PS51352"/>
    </source>
</evidence>
<protein>
    <submittedName>
        <fullName evidence="5">SCO family protein</fullName>
    </submittedName>
</protein>
<proteinExistence type="inferred from homology"/>
<dbReference type="Gene3D" id="3.40.30.10">
    <property type="entry name" value="Glutaredoxin"/>
    <property type="match status" value="1"/>
</dbReference>
<keyword evidence="3" id="KW-1133">Transmembrane helix</keyword>
<keyword evidence="3" id="KW-0812">Transmembrane</keyword>
<dbReference type="RefSeq" id="WP_166148973.1">
    <property type="nucleotide sequence ID" value="NZ_JAANYN010000007.1"/>
</dbReference>
<sequence>MKMLRFIQIMVLVCVLMIPVLIILFLRGFTSNEYDIPIMYEQGVEDPYQECDYGENTGQHFIPEFVFTDHLNRSIGREDMEGKITIVDFFFTSCPSICPVMSAEMERVQDAFRDEEQVQIFSISIDPEYDSPEVLAAYADRHMAEKDKWYFLTGDKELTYELARCGFVLPTIDGEGNPDDFIHSDKFVLVDESGRIRGYYSGTQREGVDQLILETKILLYDKE</sequence>
<dbReference type="InterPro" id="IPR013766">
    <property type="entry name" value="Thioredoxin_domain"/>
</dbReference>
<evidence type="ECO:0000256" key="2">
    <source>
        <dbReference type="ARBA" id="ARBA00023008"/>
    </source>
</evidence>
<accession>A0ABX0H9D8</accession>
<dbReference type="PANTHER" id="PTHR12151:SF25">
    <property type="entry name" value="LINALOOL DEHYDRATASE_ISOMERASE DOMAIN-CONTAINING PROTEIN"/>
    <property type="match status" value="1"/>
</dbReference>
<feature type="domain" description="Thioredoxin" evidence="4">
    <location>
        <begin position="56"/>
        <end position="220"/>
    </location>
</feature>
<dbReference type="EMBL" id="JAANYN010000007">
    <property type="protein sequence ID" value="NHE58514.1"/>
    <property type="molecule type" value="Genomic_DNA"/>
</dbReference>
<evidence type="ECO:0000313" key="6">
    <source>
        <dbReference type="Proteomes" id="UP000649799"/>
    </source>
</evidence>
<dbReference type="PROSITE" id="PS51352">
    <property type="entry name" value="THIOREDOXIN_2"/>
    <property type="match status" value="1"/>
</dbReference>
<keyword evidence="2" id="KW-0186">Copper</keyword>
<evidence type="ECO:0000256" key="1">
    <source>
        <dbReference type="ARBA" id="ARBA00010996"/>
    </source>
</evidence>
<dbReference type="InterPro" id="IPR003782">
    <property type="entry name" value="SCO1/SenC"/>
</dbReference>
<gene>
    <name evidence="5" type="ORF">G9Q97_17020</name>
</gene>
<evidence type="ECO:0000256" key="3">
    <source>
        <dbReference type="SAM" id="Phobius"/>
    </source>
</evidence>
<organism evidence="5 6">
    <name type="scientific">Cyclobacterium plantarum</name>
    <dbReference type="NCBI Taxonomy" id="2716263"/>
    <lineage>
        <taxon>Bacteria</taxon>
        <taxon>Pseudomonadati</taxon>
        <taxon>Bacteroidota</taxon>
        <taxon>Cytophagia</taxon>
        <taxon>Cytophagales</taxon>
        <taxon>Cyclobacteriaceae</taxon>
        <taxon>Cyclobacterium</taxon>
    </lineage>
</organism>
<dbReference type="Proteomes" id="UP000649799">
    <property type="component" value="Unassembled WGS sequence"/>
</dbReference>
<evidence type="ECO:0000313" key="5">
    <source>
        <dbReference type="EMBL" id="NHE58514.1"/>
    </source>
</evidence>
<dbReference type="InterPro" id="IPR036249">
    <property type="entry name" value="Thioredoxin-like_sf"/>
</dbReference>
<dbReference type="SUPFAM" id="SSF52833">
    <property type="entry name" value="Thioredoxin-like"/>
    <property type="match status" value="1"/>
</dbReference>
<dbReference type="Pfam" id="PF02630">
    <property type="entry name" value="SCO1-SenC"/>
    <property type="match status" value="1"/>
</dbReference>
<keyword evidence="6" id="KW-1185">Reference proteome</keyword>
<comment type="similarity">
    <text evidence="1">Belongs to the SCO1/2 family.</text>
</comment>
<feature type="transmembrane region" description="Helical" evidence="3">
    <location>
        <begin position="6"/>
        <end position="26"/>
    </location>
</feature>
<name>A0ABX0H9D8_9BACT</name>
<reference evidence="5 6" key="1">
    <citation type="submission" date="2020-03" db="EMBL/GenBank/DDBJ databases">
        <title>Cyclobacterium plantarum sp. nov., a marine bacterium isolated from a coastal-marine wetland.</title>
        <authorList>
            <person name="Sanchez-Porro C."/>
            <person name="Ventosa A."/>
            <person name="Amoozegar M."/>
        </authorList>
    </citation>
    <scope>NUCLEOTIDE SEQUENCE [LARGE SCALE GENOMIC DNA]</scope>
    <source>
        <strain evidence="5 6">GBPx2</strain>
    </source>
</reference>
<dbReference type="CDD" id="cd02968">
    <property type="entry name" value="SCO"/>
    <property type="match status" value="1"/>
</dbReference>
<dbReference type="PANTHER" id="PTHR12151">
    <property type="entry name" value="ELECTRON TRANSPORT PROTIN SCO1/SENC FAMILY MEMBER"/>
    <property type="match status" value="1"/>
</dbReference>